<accession>A0A5B9VVC0</accession>
<dbReference type="Gene3D" id="3.10.180.10">
    <property type="entry name" value="2,3-Dihydroxybiphenyl 1,2-Dioxygenase, domain 1"/>
    <property type="match status" value="1"/>
</dbReference>
<sequence length="155" mass="16472">MGAGSVRRPRRPRLTRSRDGAGSHGAGGPPSRAGLPSMNRPVATRPRCQLWNLGPVAGLEIPGAPFFVGQPEDNGWESPARLGITTARIEVFCDDPDAFIARAVEAGADGSRDAIRDHEAPWGVHRQGGFVDPFGHIWLVGDRSPLVARPGGPSR</sequence>
<feature type="region of interest" description="Disordered" evidence="1">
    <location>
        <begin position="1"/>
        <end position="41"/>
    </location>
</feature>
<dbReference type="InterPro" id="IPR029068">
    <property type="entry name" value="Glyas_Bleomycin-R_OHBP_Dase"/>
</dbReference>
<evidence type="ECO:0000313" key="2">
    <source>
        <dbReference type="EMBL" id="QEH32386.1"/>
    </source>
</evidence>
<name>A0A5B9VVC0_9BACT</name>
<evidence type="ECO:0000256" key="1">
    <source>
        <dbReference type="SAM" id="MobiDB-lite"/>
    </source>
</evidence>
<protein>
    <recommendedName>
        <fullName evidence="4">Glyoxalase-like domain protein</fullName>
    </recommendedName>
</protein>
<keyword evidence="3" id="KW-1185">Reference proteome</keyword>
<organism evidence="2 3">
    <name type="scientific">Aquisphaera giovannonii</name>
    <dbReference type="NCBI Taxonomy" id="406548"/>
    <lineage>
        <taxon>Bacteria</taxon>
        <taxon>Pseudomonadati</taxon>
        <taxon>Planctomycetota</taxon>
        <taxon>Planctomycetia</taxon>
        <taxon>Isosphaerales</taxon>
        <taxon>Isosphaeraceae</taxon>
        <taxon>Aquisphaera</taxon>
    </lineage>
</organism>
<evidence type="ECO:0000313" key="3">
    <source>
        <dbReference type="Proteomes" id="UP000324233"/>
    </source>
</evidence>
<dbReference type="Proteomes" id="UP000324233">
    <property type="component" value="Chromosome"/>
</dbReference>
<reference evidence="2 3" key="1">
    <citation type="submission" date="2019-08" db="EMBL/GenBank/DDBJ databases">
        <title>Deep-cultivation of Planctomycetes and their phenomic and genomic characterization uncovers novel biology.</title>
        <authorList>
            <person name="Wiegand S."/>
            <person name="Jogler M."/>
            <person name="Boedeker C."/>
            <person name="Pinto D."/>
            <person name="Vollmers J."/>
            <person name="Rivas-Marin E."/>
            <person name="Kohn T."/>
            <person name="Peeters S.H."/>
            <person name="Heuer A."/>
            <person name="Rast P."/>
            <person name="Oberbeckmann S."/>
            <person name="Bunk B."/>
            <person name="Jeske O."/>
            <person name="Meyerdierks A."/>
            <person name="Storesund J.E."/>
            <person name="Kallscheuer N."/>
            <person name="Luecker S."/>
            <person name="Lage O.M."/>
            <person name="Pohl T."/>
            <person name="Merkel B.J."/>
            <person name="Hornburger P."/>
            <person name="Mueller R.-W."/>
            <person name="Bruemmer F."/>
            <person name="Labrenz M."/>
            <person name="Spormann A.M."/>
            <person name="Op den Camp H."/>
            <person name="Overmann J."/>
            <person name="Amann R."/>
            <person name="Jetten M.S.M."/>
            <person name="Mascher T."/>
            <person name="Medema M.H."/>
            <person name="Devos D.P."/>
            <person name="Kaster A.-K."/>
            <person name="Ovreas L."/>
            <person name="Rohde M."/>
            <person name="Galperin M.Y."/>
            <person name="Jogler C."/>
        </authorList>
    </citation>
    <scope>NUCLEOTIDE SEQUENCE [LARGE SCALE GENOMIC DNA]</scope>
    <source>
        <strain evidence="2 3">OJF2</strain>
    </source>
</reference>
<dbReference type="EMBL" id="CP042997">
    <property type="protein sequence ID" value="QEH32386.1"/>
    <property type="molecule type" value="Genomic_DNA"/>
</dbReference>
<evidence type="ECO:0008006" key="4">
    <source>
        <dbReference type="Google" id="ProtNLM"/>
    </source>
</evidence>
<dbReference type="AlphaFoldDB" id="A0A5B9VVC0"/>
<dbReference type="KEGG" id="agv:OJF2_08560"/>
<gene>
    <name evidence="2" type="ORF">OJF2_08560</name>
</gene>
<dbReference type="SUPFAM" id="SSF54593">
    <property type="entry name" value="Glyoxalase/Bleomycin resistance protein/Dihydroxybiphenyl dioxygenase"/>
    <property type="match status" value="1"/>
</dbReference>
<proteinExistence type="predicted"/>